<keyword evidence="3" id="KW-0378">Hydrolase</keyword>
<keyword evidence="2" id="KW-0540">Nuclease</keyword>
<dbReference type="PANTHER" id="PTHR33607:SF2">
    <property type="entry name" value="ENDONUCLEASE-1"/>
    <property type="match status" value="1"/>
</dbReference>
<dbReference type="RefSeq" id="WP_154534049.1">
    <property type="nucleotide sequence ID" value="NZ_VUNG01000015.1"/>
</dbReference>
<dbReference type="GO" id="GO:0016787">
    <property type="term" value="F:hydrolase activity"/>
    <property type="evidence" value="ECO:0007669"/>
    <property type="project" value="UniProtKB-KW"/>
</dbReference>
<evidence type="ECO:0000256" key="4">
    <source>
        <dbReference type="SAM" id="SignalP"/>
    </source>
</evidence>
<dbReference type="Pfam" id="PF04231">
    <property type="entry name" value="Endonuclease_1"/>
    <property type="match status" value="1"/>
</dbReference>
<proteinExistence type="inferred from homology"/>
<dbReference type="InterPro" id="IPR044925">
    <property type="entry name" value="His-Me_finger_sf"/>
</dbReference>
<feature type="chain" id="PRO_5029735361" description="Endonuclease I" evidence="4">
    <location>
        <begin position="24"/>
        <end position="346"/>
    </location>
</feature>
<evidence type="ECO:0000313" key="5">
    <source>
        <dbReference type="EMBL" id="MST84464.1"/>
    </source>
</evidence>
<evidence type="ECO:0008006" key="7">
    <source>
        <dbReference type="Google" id="ProtNLM"/>
    </source>
</evidence>
<dbReference type="SUPFAM" id="SSF54060">
    <property type="entry name" value="His-Me finger endonucleases"/>
    <property type="match status" value="1"/>
</dbReference>
<dbReference type="EMBL" id="VUNG01000015">
    <property type="protein sequence ID" value="MST84464.1"/>
    <property type="molecule type" value="Genomic_DNA"/>
</dbReference>
<keyword evidence="6" id="KW-1185">Reference proteome</keyword>
<sequence length="346" mass="39877">MRKLYHTLIIVASLSFYSFALYAQAPGGNYYQNADGKKGQALKTALFHIIANHTAVSYKDIWAAYETTDMRDDGYVYDIYSNVTNYRYKTDQAGNYKKEGDVYNREHTMPKSWFNDATPMYTDLFHIMPSDGYVNSKRSNYPFGETKGENYKSQNDYSKLGTCTTTGYSGIVFEPNDEYKGDLARNYFYMATAYEDKIGSWNSNTGGAGTNIFSGNSYTAYVDWQLDMLLRWAEKDPVSEKETKPNNAVFAIQHNRNPYIDYPGLEQYVWGGMTDVAFSYDHYDTNIRWRETNTTAIRQVQATNGIWITIYALDGHVVLSHTRMEEAMKQLPRGIYIANKRKFVVW</sequence>
<reference evidence="5 6" key="1">
    <citation type="submission" date="2019-08" db="EMBL/GenBank/DDBJ databases">
        <title>In-depth cultivation of the pig gut microbiome towards novel bacterial diversity and tailored functional studies.</title>
        <authorList>
            <person name="Wylensek D."/>
            <person name="Hitch T.C.A."/>
            <person name="Clavel T."/>
        </authorList>
    </citation>
    <scope>NUCLEOTIDE SEQUENCE [LARGE SCALE GENOMIC DNA]</scope>
    <source>
        <strain evidence="5 6">LKV-178-WT-2A</strain>
    </source>
</reference>
<evidence type="ECO:0000256" key="1">
    <source>
        <dbReference type="ARBA" id="ARBA00006429"/>
    </source>
</evidence>
<dbReference type="Proteomes" id="UP000438914">
    <property type="component" value="Unassembled WGS sequence"/>
</dbReference>
<dbReference type="PANTHER" id="PTHR33607">
    <property type="entry name" value="ENDONUCLEASE-1"/>
    <property type="match status" value="1"/>
</dbReference>
<comment type="caution">
    <text evidence="5">The sequence shown here is derived from an EMBL/GenBank/DDBJ whole genome shotgun (WGS) entry which is preliminary data.</text>
</comment>
<accession>A0A7K0KF27</accession>
<dbReference type="InterPro" id="IPR007346">
    <property type="entry name" value="Endonuclease-I"/>
</dbReference>
<dbReference type="GO" id="GO:0004518">
    <property type="term" value="F:nuclease activity"/>
    <property type="evidence" value="ECO:0007669"/>
    <property type="project" value="UniProtKB-KW"/>
</dbReference>
<protein>
    <recommendedName>
        <fullName evidence="7">Endonuclease I</fullName>
    </recommendedName>
</protein>
<comment type="similarity">
    <text evidence="1">Belongs to the EndA/NucM nuclease family.</text>
</comment>
<gene>
    <name evidence="5" type="ORF">FYJ73_07240</name>
</gene>
<organism evidence="5 6">
    <name type="scientific">Hallella mizrahii</name>
    <dbReference type="NCBI Taxonomy" id="2606637"/>
    <lineage>
        <taxon>Bacteria</taxon>
        <taxon>Pseudomonadati</taxon>
        <taxon>Bacteroidota</taxon>
        <taxon>Bacteroidia</taxon>
        <taxon>Bacteroidales</taxon>
        <taxon>Prevotellaceae</taxon>
        <taxon>Hallella</taxon>
    </lineage>
</organism>
<dbReference type="AlphaFoldDB" id="A0A7K0KF27"/>
<keyword evidence="4" id="KW-0732">Signal</keyword>
<name>A0A7K0KF27_9BACT</name>
<evidence type="ECO:0000313" key="6">
    <source>
        <dbReference type="Proteomes" id="UP000438914"/>
    </source>
</evidence>
<evidence type="ECO:0000256" key="2">
    <source>
        <dbReference type="ARBA" id="ARBA00022722"/>
    </source>
</evidence>
<feature type="signal peptide" evidence="4">
    <location>
        <begin position="1"/>
        <end position="23"/>
    </location>
</feature>
<evidence type="ECO:0000256" key="3">
    <source>
        <dbReference type="ARBA" id="ARBA00022801"/>
    </source>
</evidence>